<feature type="compositionally biased region" description="Low complexity" evidence="1">
    <location>
        <begin position="121"/>
        <end position="134"/>
    </location>
</feature>
<proteinExistence type="predicted"/>
<evidence type="ECO:0000313" key="2">
    <source>
        <dbReference type="EnsemblProtists" id="EOD16838"/>
    </source>
</evidence>
<reference evidence="2" key="2">
    <citation type="submission" date="2024-10" db="UniProtKB">
        <authorList>
            <consortium name="EnsemblProtists"/>
        </authorList>
    </citation>
    <scope>IDENTIFICATION</scope>
</reference>
<sequence length="157" mass="16477">MSARDLTESLRRLQWAPAALARRVTAADSICSVVPAGAELRDVELPFNAGGKRRAEPSATSRRAHGRSKGRLNAGGKRRAEPSATSRRAHGRSKGRPALAGRGAPSHRRRPGELMGPQKVAPARGSAVGSAASGDGEAAGARLYRLVWSSQCGCVLY</sequence>
<name>A0A0D3J003_EMIH1</name>
<accession>A0A0D3J003</accession>
<dbReference type="KEGG" id="ehx:EMIHUDRAFT_451478"/>
<dbReference type="RefSeq" id="XP_005769267.1">
    <property type="nucleotide sequence ID" value="XM_005769210.1"/>
</dbReference>
<protein>
    <submittedName>
        <fullName evidence="2">Uncharacterized protein</fullName>
    </submittedName>
</protein>
<dbReference type="HOGENOM" id="CLU_1681216_0_0_1"/>
<dbReference type="Proteomes" id="UP000013827">
    <property type="component" value="Unassembled WGS sequence"/>
</dbReference>
<dbReference type="PaxDb" id="2903-EOD16838"/>
<evidence type="ECO:0000313" key="3">
    <source>
        <dbReference type="Proteomes" id="UP000013827"/>
    </source>
</evidence>
<dbReference type="GeneID" id="17262998"/>
<organism evidence="2 3">
    <name type="scientific">Emiliania huxleyi (strain CCMP1516)</name>
    <dbReference type="NCBI Taxonomy" id="280463"/>
    <lineage>
        <taxon>Eukaryota</taxon>
        <taxon>Haptista</taxon>
        <taxon>Haptophyta</taxon>
        <taxon>Prymnesiophyceae</taxon>
        <taxon>Isochrysidales</taxon>
        <taxon>Noelaerhabdaceae</taxon>
        <taxon>Emiliania</taxon>
    </lineage>
</organism>
<dbReference type="EnsemblProtists" id="EOD16838">
    <property type="protein sequence ID" value="EOD16838"/>
    <property type="gene ID" value="EMIHUDRAFT_451478"/>
</dbReference>
<keyword evidence="3" id="KW-1185">Reference proteome</keyword>
<evidence type="ECO:0000256" key="1">
    <source>
        <dbReference type="SAM" id="MobiDB-lite"/>
    </source>
</evidence>
<reference evidence="3" key="1">
    <citation type="journal article" date="2013" name="Nature">
        <title>Pan genome of the phytoplankton Emiliania underpins its global distribution.</title>
        <authorList>
            <person name="Read B.A."/>
            <person name="Kegel J."/>
            <person name="Klute M.J."/>
            <person name="Kuo A."/>
            <person name="Lefebvre S.C."/>
            <person name="Maumus F."/>
            <person name="Mayer C."/>
            <person name="Miller J."/>
            <person name="Monier A."/>
            <person name="Salamov A."/>
            <person name="Young J."/>
            <person name="Aguilar M."/>
            <person name="Claverie J.M."/>
            <person name="Frickenhaus S."/>
            <person name="Gonzalez K."/>
            <person name="Herman E.K."/>
            <person name="Lin Y.C."/>
            <person name="Napier J."/>
            <person name="Ogata H."/>
            <person name="Sarno A.F."/>
            <person name="Shmutz J."/>
            <person name="Schroeder D."/>
            <person name="de Vargas C."/>
            <person name="Verret F."/>
            <person name="von Dassow P."/>
            <person name="Valentin K."/>
            <person name="Van de Peer Y."/>
            <person name="Wheeler G."/>
            <person name="Dacks J.B."/>
            <person name="Delwiche C.F."/>
            <person name="Dyhrman S.T."/>
            <person name="Glockner G."/>
            <person name="John U."/>
            <person name="Richards T."/>
            <person name="Worden A.Z."/>
            <person name="Zhang X."/>
            <person name="Grigoriev I.V."/>
            <person name="Allen A.E."/>
            <person name="Bidle K."/>
            <person name="Borodovsky M."/>
            <person name="Bowler C."/>
            <person name="Brownlee C."/>
            <person name="Cock J.M."/>
            <person name="Elias M."/>
            <person name="Gladyshev V.N."/>
            <person name="Groth M."/>
            <person name="Guda C."/>
            <person name="Hadaegh A."/>
            <person name="Iglesias-Rodriguez M.D."/>
            <person name="Jenkins J."/>
            <person name="Jones B.M."/>
            <person name="Lawson T."/>
            <person name="Leese F."/>
            <person name="Lindquist E."/>
            <person name="Lobanov A."/>
            <person name="Lomsadze A."/>
            <person name="Malik S.B."/>
            <person name="Marsh M.E."/>
            <person name="Mackinder L."/>
            <person name="Mock T."/>
            <person name="Mueller-Roeber B."/>
            <person name="Pagarete A."/>
            <person name="Parker M."/>
            <person name="Probert I."/>
            <person name="Quesneville H."/>
            <person name="Raines C."/>
            <person name="Rensing S.A."/>
            <person name="Riano-Pachon D.M."/>
            <person name="Richier S."/>
            <person name="Rokitta S."/>
            <person name="Shiraiwa Y."/>
            <person name="Soanes D.M."/>
            <person name="van der Giezen M."/>
            <person name="Wahlund T.M."/>
            <person name="Williams B."/>
            <person name="Wilson W."/>
            <person name="Wolfe G."/>
            <person name="Wurch L.L."/>
        </authorList>
    </citation>
    <scope>NUCLEOTIDE SEQUENCE</scope>
</reference>
<dbReference type="AlphaFoldDB" id="A0A0D3J003"/>
<feature type="region of interest" description="Disordered" evidence="1">
    <location>
        <begin position="49"/>
        <end position="134"/>
    </location>
</feature>